<comment type="subcellular location">
    <subcellularLocation>
        <location evidence="1 8">Plastid</location>
        <location evidence="1 8">Chloroplast thylakoid membrane</location>
    </subcellularLocation>
</comment>
<evidence type="ECO:0000313" key="10">
    <source>
        <dbReference type="Proteomes" id="UP000054558"/>
    </source>
</evidence>
<feature type="binding site" evidence="7">
    <location>
        <position position="95"/>
    </location>
    <ligand>
        <name>chlorophyll a</name>
        <dbReference type="ChEBI" id="CHEBI:58416"/>
        <label>1</label>
    </ligand>
</feature>
<protein>
    <recommendedName>
        <fullName evidence="8">Chlorophyll a-b binding protein, chloroplastic</fullName>
    </recommendedName>
</protein>
<keyword evidence="3 8" id="KW-0150">Chloroplast</keyword>
<dbReference type="InterPro" id="IPR022796">
    <property type="entry name" value="Chloroa_b-bind"/>
</dbReference>
<evidence type="ECO:0000256" key="5">
    <source>
        <dbReference type="ARBA" id="ARBA00022640"/>
    </source>
</evidence>
<feature type="binding site" evidence="7">
    <location>
        <position position="222"/>
    </location>
    <ligand>
        <name>chlorophyll a</name>
        <dbReference type="ChEBI" id="CHEBI:58416"/>
        <label>1</label>
    </ligand>
</feature>
<feature type="binding site" description="axial binding residue" evidence="7">
    <location>
        <position position="113"/>
    </location>
    <ligand>
        <name>chlorophyll b</name>
        <dbReference type="ChEBI" id="CHEBI:61721"/>
        <label>1</label>
    </ligand>
    <ligandPart>
        <name>Mg</name>
        <dbReference type="ChEBI" id="CHEBI:25107"/>
    </ligandPart>
</feature>
<dbReference type="OMA" id="QHARWAM"/>
<organism evidence="9 10">
    <name type="scientific">Klebsormidium nitens</name>
    <name type="common">Green alga</name>
    <name type="synonym">Ulothrix nitens</name>
    <dbReference type="NCBI Taxonomy" id="105231"/>
    <lineage>
        <taxon>Eukaryota</taxon>
        <taxon>Viridiplantae</taxon>
        <taxon>Streptophyta</taxon>
        <taxon>Klebsormidiophyceae</taxon>
        <taxon>Klebsormidiales</taxon>
        <taxon>Klebsormidiaceae</taxon>
        <taxon>Klebsormidium</taxon>
    </lineage>
</organism>
<proteinExistence type="inferred from homology"/>
<dbReference type="SUPFAM" id="SSF103511">
    <property type="entry name" value="Chlorophyll a-b binding protein"/>
    <property type="match status" value="1"/>
</dbReference>
<accession>A0A1Y1HI99</accession>
<evidence type="ECO:0000256" key="6">
    <source>
        <dbReference type="ARBA" id="ARBA00022991"/>
    </source>
</evidence>
<evidence type="ECO:0000256" key="2">
    <source>
        <dbReference type="ARBA" id="ARBA00022494"/>
    </source>
</evidence>
<keyword evidence="5 8" id="KW-0934">Plastid</keyword>
<dbReference type="Gene3D" id="1.10.3460.10">
    <property type="entry name" value="Chlorophyll a/b binding protein domain"/>
    <property type="match status" value="1"/>
</dbReference>
<dbReference type="Proteomes" id="UP000054558">
    <property type="component" value="Unassembled WGS sequence"/>
</dbReference>
<evidence type="ECO:0000256" key="8">
    <source>
        <dbReference type="RuleBase" id="RU363080"/>
    </source>
</evidence>
<keyword evidence="8" id="KW-0603">Photosystem I</keyword>
<dbReference type="STRING" id="105231.A0A1Y1HI99"/>
<keyword evidence="8" id="KW-0793">Thylakoid</keyword>
<name>A0A1Y1HI99_KLENI</name>
<dbReference type="GO" id="GO:0009523">
    <property type="term" value="C:photosystem II"/>
    <property type="evidence" value="ECO:0007669"/>
    <property type="project" value="UniProtKB-KW"/>
</dbReference>
<feature type="binding site" description="axial binding residue" evidence="7">
    <location>
        <position position="220"/>
    </location>
    <ligand>
        <name>chlorophyll a</name>
        <dbReference type="ChEBI" id="CHEBI:58416"/>
        <label>4</label>
    </ligand>
    <ligandPart>
        <name>Mg</name>
        <dbReference type="ChEBI" id="CHEBI:25107"/>
    </ligandPart>
</feature>
<evidence type="ECO:0000256" key="3">
    <source>
        <dbReference type="ARBA" id="ARBA00022528"/>
    </source>
</evidence>
<dbReference type="GO" id="GO:0016168">
    <property type="term" value="F:chlorophyll binding"/>
    <property type="evidence" value="ECO:0007669"/>
    <property type="project" value="UniProtKB-KW"/>
</dbReference>
<comment type="function">
    <text evidence="8">The light-harvesting complex (LHC) functions as a light receptor, it captures and delivers excitation energy to photosystems with which it is closely associated.</text>
</comment>
<feature type="binding site" description="axial binding residue" evidence="7">
    <location>
        <position position="217"/>
    </location>
    <ligand>
        <name>chlorophyll a</name>
        <dbReference type="ChEBI" id="CHEBI:58416"/>
        <label>3</label>
    </ligand>
    <ligandPart>
        <name>Mg</name>
        <dbReference type="ChEBI" id="CHEBI:25107"/>
    </ligandPart>
</feature>
<sequence>MASSTIAASSLSKLAGFAATTASTSAAVGQRSSFFAGRALVSRPAVQCNARVSMSSDQKVDPYFGVGVWIPGLVRPDHLDGSLPADFGFDPLGLSVTETVRNRLVEGEVMNGRFAMLAVVGAIVPELLGKGNFGDIAASAPFGSTILGLEPVGVPAEWPGIAALFVAGAAESLRLRAEITKGYGSYDDVSSFLYPGFDPLGFAKGDDAKVKDMRTREIKNGRLAMIAFIGFLQQYLVTGQGPLTNLSQHLANPHANWFFSQSQL</sequence>
<dbReference type="EMBL" id="DF236958">
    <property type="protein sequence ID" value="GAQ78205.1"/>
    <property type="molecule type" value="Genomic_DNA"/>
</dbReference>
<dbReference type="GO" id="GO:0009768">
    <property type="term" value="P:photosynthesis, light harvesting in photosystem I"/>
    <property type="evidence" value="ECO:0000318"/>
    <property type="project" value="GO_Central"/>
</dbReference>
<evidence type="ECO:0000256" key="7">
    <source>
        <dbReference type="PIRSR" id="PIRSR601344-1"/>
    </source>
</evidence>
<keyword evidence="8" id="KW-0604">Photosystem II</keyword>
<keyword evidence="4 8" id="KW-0602">Photosynthesis</keyword>
<dbReference type="Pfam" id="PF00504">
    <property type="entry name" value="Chloroa_b-bind"/>
    <property type="match status" value="1"/>
</dbReference>
<dbReference type="OrthoDB" id="423598at2759"/>
<feature type="binding site" description="axial binding residue" evidence="7">
    <location>
        <position position="249"/>
    </location>
    <ligand>
        <name>chlorophyll a</name>
        <dbReference type="ChEBI" id="CHEBI:58416"/>
        <label>6</label>
    </ligand>
    <ligandPart>
        <name>Mg</name>
        <dbReference type="ChEBI" id="CHEBI:25107"/>
    </ligandPart>
</feature>
<dbReference type="PANTHER" id="PTHR21649">
    <property type="entry name" value="CHLOROPHYLL A/B BINDING PROTEIN"/>
    <property type="match status" value="1"/>
</dbReference>
<feature type="binding site" description="axial binding residue" evidence="7">
    <location>
        <position position="234"/>
    </location>
    <ligand>
        <name>chlorophyll a</name>
        <dbReference type="ChEBI" id="CHEBI:58416"/>
        <label>5</label>
    </ligand>
    <ligandPart>
        <name>Mg</name>
        <dbReference type="ChEBI" id="CHEBI:25107"/>
    </ligandPart>
</feature>
<keyword evidence="10" id="KW-1185">Reference proteome</keyword>
<evidence type="ECO:0000256" key="1">
    <source>
        <dbReference type="ARBA" id="ARBA00004334"/>
    </source>
</evidence>
<dbReference type="GO" id="GO:0009522">
    <property type="term" value="C:photosystem I"/>
    <property type="evidence" value="ECO:0007669"/>
    <property type="project" value="UniProtKB-KW"/>
</dbReference>
<evidence type="ECO:0000313" key="9">
    <source>
        <dbReference type="EMBL" id="GAQ78205.1"/>
    </source>
</evidence>
<reference evidence="9 10" key="1">
    <citation type="journal article" date="2014" name="Nat. Commun.">
        <title>Klebsormidium flaccidum genome reveals primary factors for plant terrestrial adaptation.</title>
        <authorList>
            <person name="Hori K."/>
            <person name="Maruyama F."/>
            <person name="Fujisawa T."/>
            <person name="Togashi T."/>
            <person name="Yamamoto N."/>
            <person name="Seo M."/>
            <person name="Sato S."/>
            <person name="Yamada T."/>
            <person name="Mori H."/>
            <person name="Tajima N."/>
            <person name="Moriyama T."/>
            <person name="Ikeuchi M."/>
            <person name="Watanabe M."/>
            <person name="Wada H."/>
            <person name="Kobayashi K."/>
            <person name="Saito M."/>
            <person name="Masuda T."/>
            <person name="Sasaki-Sekimoto Y."/>
            <person name="Mashiguchi K."/>
            <person name="Awai K."/>
            <person name="Shimojima M."/>
            <person name="Masuda S."/>
            <person name="Iwai M."/>
            <person name="Nobusawa T."/>
            <person name="Narise T."/>
            <person name="Kondo S."/>
            <person name="Saito H."/>
            <person name="Sato R."/>
            <person name="Murakawa M."/>
            <person name="Ihara Y."/>
            <person name="Oshima-Yamada Y."/>
            <person name="Ohtaka K."/>
            <person name="Satoh M."/>
            <person name="Sonobe K."/>
            <person name="Ishii M."/>
            <person name="Ohtani R."/>
            <person name="Kanamori-Sato M."/>
            <person name="Honoki R."/>
            <person name="Miyazaki D."/>
            <person name="Mochizuki H."/>
            <person name="Umetsu J."/>
            <person name="Higashi K."/>
            <person name="Shibata D."/>
            <person name="Kamiya Y."/>
            <person name="Sato N."/>
            <person name="Nakamura Y."/>
            <person name="Tabata S."/>
            <person name="Ida S."/>
            <person name="Kurokawa K."/>
            <person name="Ohta H."/>
        </authorList>
    </citation>
    <scope>NUCLEOTIDE SEQUENCE [LARGE SCALE GENOMIC DNA]</scope>
    <source>
        <strain evidence="9 10">NIES-2285</strain>
    </source>
</reference>
<keyword evidence="6 8" id="KW-0157">Chromophore</keyword>
<dbReference type="InterPro" id="IPR001344">
    <property type="entry name" value="Chloro_AB-bd_pln"/>
</dbReference>
<keyword evidence="2 7" id="KW-0148">Chlorophyll</keyword>
<comment type="similarity">
    <text evidence="8">Belongs to the light-harvesting chlorophyll a/b-binding (LHC) protein family.</text>
</comment>
<dbReference type="GO" id="GO:0009416">
    <property type="term" value="P:response to light stimulus"/>
    <property type="evidence" value="ECO:0000318"/>
    <property type="project" value="GO_Central"/>
</dbReference>
<dbReference type="GO" id="GO:0009535">
    <property type="term" value="C:chloroplast thylakoid membrane"/>
    <property type="evidence" value="ECO:0000318"/>
    <property type="project" value="GO_Central"/>
</dbReference>
<gene>
    <name evidence="9" type="ORF">KFL_000090510</name>
</gene>
<feature type="binding site" evidence="7">
    <location>
        <position position="108"/>
    </location>
    <ligand>
        <name>chlorophyll a</name>
        <dbReference type="ChEBI" id="CHEBI:58416"/>
        <label>1</label>
    </ligand>
</feature>
<dbReference type="AlphaFoldDB" id="A0A1Y1HI99"/>
<evidence type="ECO:0000256" key="4">
    <source>
        <dbReference type="ARBA" id="ARBA00022531"/>
    </source>
</evidence>